<dbReference type="EMBL" id="JAINUG010000013">
    <property type="protein sequence ID" value="KAJ8414218.1"/>
    <property type="molecule type" value="Genomic_DNA"/>
</dbReference>
<name>A0AAD7T4L0_9TELE</name>
<proteinExistence type="predicted"/>
<evidence type="ECO:0000313" key="2">
    <source>
        <dbReference type="Proteomes" id="UP001221898"/>
    </source>
</evidence>
<gene>
    <name evidence="1" type="ORF">AAFF_G00050880</name>
</gene>
<organism evidence="1 2">
    <name type="scientific">Aldrovandia affinis</name>
    <dbReference type="NCBI Taxonomy" id="143900"/>
    <lineage>
        <taxon>Eukaryota</taxon>
        <taxon>Metazoa</taxon>
        <taxon>Chordata</taxon>
        <taxon>Craniata</taxon>
        <taxon>Vertebrata</taxon>
        <taxon>Euteleostomi</taxon>
        <taxon>Actinopterygii</taxon>
        <taxon>Neopterygii</taxon>
        <taxon>Teleostei</taxon>
        <taxon>Notacanthiformes</taxon>
        <taxon>Halosauridae</taxon>
        <taxon>Aldrovandia</taxon>
    </lineage>
</organism>
<sequence length="125" mass="13564">MLVCLNVGGTGSTGSLNNVLHLFVCDPNVCLVGSLACLPLSKCFLCIFAVKFAAVSFTSTFWHPLSGIRVASWLELDFQCSLGFVSPGLSVVVVSIELYAWQNESITGVVEFYFAQEKCHTDICM</sequence>
<dbReference type="Proteomes" id="UP001221898">
    <property type="component" value="Unassembled WGS sequence"/>
</dbReference>
<accession>A0AAD7T4L0</accession>
<reference evidence="1" key="1">
    <citation type="journal article" date="2023" name="Science">
        <title>Genome structures resolve the early diversification of teleost fishes.</title>
        <authorList>
            <person name="Parey E."/>
            <person name="Louis A."/>
            <person name="Montfort J."/>
            <person name="Bouchez O."/>
            <person name="Roques C."/>
            <person name="Iampietro C."/>
            <person name="Lluch J."/>
            <person name="Castinel A."/>
            <person name="Donnadieu C."/>
            <person name="Desvignes T."/>
            <person name="Floi Bucao C."/>
            <person name="Jouanno E."/>
            <person name="Wen M."/>
            <person name="Mejri S."/>
            <person name="Dirks R."/>
            <person name="Jansen H."/>
            <person name="Henkel C."/>
            <person name="Chen W.J."/>
            <person name="Zahm M."/>
            <person name="Cabau C."/>
            <person name="Klopp C."/>
            <person name="Thompson A.W."/>
            <person name="Robinson-Rechavi M."/>
            <person name="Braasch I."/>
            <person name="Lecointre G."/>
            <person name="Bobe J."/>
            <person name="Postlethwait J.H."/>
            <person name="Berthelot C."/>
            <person name="Roest Crollius H."/>
            <person name="Guiguen Y."/>
        </authorList>
    </citation>
    <scope>NUCLEOTIDE SEQUENCE</scope>
    <source>
        <strain evidence="1">NC1722</strain>
    </source>
</reference>
<dbReference type="AlphaFoldDB" id="A0AAD7T4L0"/>
<comment type="caution">
    <text evidence="1">The sequence shown here is derived from an EMBL/GenBank/DDBJ whole genome shotgun (WGS) entry which is preliminary data.</text>
</comment>
<evidence type="ECO:0000313" key="1">
    <source>
        <dbReference type="EMBL" id="KAJ8414218.1"/>
    </source>
</evidence>
<protein>
    <submittedName>
        <fullName evidence="1">Uncharacterized protein</fullName>
    </submittedName>
</protein>
<keyword evidence="2" id="KW-1185">Reference proteome</keyword>